<evidence type="ECO:0000313" key="1">
    <source>
        <dbReference type="EMBL" id="SUP84535.1"/>
    </source>
</evidence>
<reference evidence="1 2" key="1">
    <citation type="submission" date="2018-06" db="EMBL/GenBank/DDBJ databases">
        <authorList>
            <consortium name="Pathogen Informatics"/>
            <person name="Doyle S."/>
        </authorList>
    </citation>
    <scope>NUCLEOTIDE SEQUENCE [LARGE SCALE GENOMIC DNA]</scope>
    <source>
        <strain evidence="1 2">NCTC8580</strain>
    </source>
</reference>
<dbReference type="AlphaFoldDB" id="A0A380QAL2"/>
<dbReference type="EMBL" id="UHJC01000001">
    <property type="protein sequence ID" value="SUP84535.1"/>
    <property type="molecule type" value="Genomic_DNA"/>
</dbReference>
<organism evidence="1 2">
    <name type="scientific">Yersinia pseudotuberculosis</name>
    <dbReference type="NCBI Taxonomy" id="633"/>
    <lineage>
        <taxon>Bacteria</taxon>
        <taxon>Pseudomonadati</taxon>
        <taxon>Pseudomonadota</taxon>
        <taxon>Gammaproteobacteria</taxon>
        <taxon>Enterobacterales</taxon>
        <taxon>Yersiniaceae</taxon>
        <taxon>Yersinia</taxon>
    </lineage>
</organism>
<evidence type="ECO:0000313" key="2">
    <source>
        <dbReference type="Proteomes" id="UP000255087"/>
    </source>
</evidence>
<gene>
    <name evidence="1" type="ORF">NCTC8580_03096</name>
</gene>
<sequence>MTARIFNQDIAFFIENLFLISSKYITNIVVITIRNHIF</sequence>
<name>A0A380QAL2_YERPU</name>
<proteinExistence type="predicted"/>
<protein>
    <submittedName>
        <fullName evidence="1">Uncharacterized protein</fullName>
    </submittedName>
</protein>
<dbReference type="Proteomes" id="UP000255087">
    <property type="component" value="Unassembled WGS sequence"/>
</dbReference>
<accession>A0A380QAL2</accession>